<feature type="domain" description="NAD-dependent epimerase/dehydratase" evidence="1">
    <location>
        <begin position="3"/>
        <end position="184"/>
    </location>
</feature>
<dbReference type="OrthoDB" id="9801056at2"/>
<feature type="domain" description="Capsular polysaccharide assembling protein CapF C-terminal" evidence="2">
    <location>
        <begin position="254"/>
        <end position="363"/>
    </location>
</feature>
<dbReference type="NCBIfam" id="NF047837">
    <property type="entry name" value="UDPAcbARedWbcJ"/>
    <property type="match status" value="1"/>
</dbReference>
<evidence type="ECO:0000313" key="4">
    <source>
        <dbReference type="Proteomes" id="UP000245206"/>
    </source>
</evidence>
<comment type="caution">
    <text evidence="3">The sequence shown here is derived from an EMBL/GenBank/DDBJ whole genome shotgun (WGS) entry which is preliminary data.</text>
</comment>
<proteinExistence type="predicted"/>
<dbReference type="Pfam" id="PF01370">
    <property type="entry name" value="Epimerase"/>
    <property type="match status" value="1"/>
</dbReference>
<dbReference type="InterPro" id="IPR036291">
    <property type="entry name" value="NAD(P)-bd_dom_sf"/>
</dbReference>
<dbReference type="RefSeq" id="WP_108958581.1">
    <property type="nucleotide sequence ID" value="NZ_BFAZ01000003.1"/>
</dbReference>
<organism evidence="3 4">
    <name type="scientific">Leptospira ellinghausenii</name>
    <dbReference type="NCBI Taxonomy" id="1917822"/>
    <lineage>
        <taxon>Bacteria</taxon>
        <taxon>Pseudomonadati</taxon>
        <taxon>Spirochaetota</taxon>
        <taxon>Spirochaetia</taxon>
        <taxon>Leptospirales</taxon>
        <taxon>Leptospiraceae</taxon>
        <taxon>Leptospira</taxon>
    </lineage>
</organism>
<sequence length="369" mass="41897">MKILITGADGFIATNLRIHISQNKNHELFLHTKNTTESELFHFLKTADFIFHLAGVNRPLSESEFFIGNSDLTKKIVTHLESLNKKTPIVFSSSIQALLTNSYGISKKQAEDCILDFGKKTGALTFIYRLPNVFGKFSKPNYNSVVATFCHNIARSLPIVVNDREKELNLCYIDDLVSSFLETLDGKNLSGYIDVTPVYTITLGELADLITGFRDNREKLLIENVGQGFIRAIYSTYISFLPITSCNYTLPKYEDPRGSFVEMLKTKEAGQFSFFSALPGVTRGRHYHHTKTEKFLIIRGKALFRFQHLITKEYYELVVTDENPTIVDTIPGWTHDITNIGENDLIVMLWANEVFNRELPDTIAAEITK</sequence>
<dbReference type="SUPFAM" id="SSF51182">
    <property type="entry name" value="RmlC-like cupins"/>
    <property type="match status" value="1"/>
</dbReference>
<dbReference type="InterPro" id="IPR001509">
    <property type="entry name" value="Epimerase_deHydtase"/>
</dbReference>
<dbReference type="PANTHER" id="PTHR43245:SF55">
    <property type="entry name" value="NAD(P)-BINDING DOMAIN-CONTAINING PROTEIN"/>
    <property type="match status" value="1"/>
</dbReference>
<evidence type="ECO:0000259" key="1">
    <source>
        <dbReference type="Pfam" id="PF01370"/>
    </source>
</evidence>
<dbReference type="CDD" id="cd07007">
    <property type="entry name" value="cupin_CapF-like_C"/>
    <property type="match status" value="1"/>
</dbReference>
<dbReference type="Proteomes" id="UP000245206">
    <property type="component" value="Unassembled WGS sequence"/>
</dbReference>
<dbReference type="InterPro" id="IPR029303">
    <property type="entry name" value="CapF_C"/>
</dbReference>
<protein>
    <submittedName>
        <fullName evidence="3">NAD dependent epimerase/dehydratase family protein</fullName>
    </submittedName>
</protein>
<gene>
    <name evidence="3" type="ORF">LPTSP2_06340</name>
</gene>
<dbReference type="SUPFAM" id="SSF51735">
    <property type="entry name" value="NAD(P)-binding Rossmann-fold domains"/>
    <property type="match status" value="1"/>
</dbReference>
<dbReference type="InterPro" id="IPR050177">
    <property type="entry name" value="Lipid_A_modif_metabolic_enz"/>
</dbReference>
<dbReference type="EMBL" id="BFAZ01000003">
    <property type="protein sequence ID" value="GBF41362.1"/>
    <property type="molecule type" value="Genomic_DNA"/>
</dbReference>
<keyword evidence="4" id="KW-1185">Reference proteome</keyword>
<reference evidence="4" key="1">
    <citation type="journal article" date="2019" name="Microbiol. Immunol.">
        <title>Molecular and phenotypic characterization of Leptospira johnsonii sp. nov., Leptospira ellinghausenii sp. nov. and Leptospira ryugenii sp. nov. isolated from soil and water in Japan.</title>
        <authorList>
            <person name="Masuzawa T."/>
            <person name="Saito M."/>
            <person name="Nakao R."/>
            <person name="Nikaido Y."/>
            <person name="Matsumoto M."/>
            <person name="Ogawa M."/>
            <person name="Yokoyama M."/>
            <person name="Hidaka Y."/>
            <person name="Tomita J."/>
            <person name="Sakakibara K."/>
            <person name="Suzuki K."/>
            <person name="Yasuda S."/>
            <person name="Sato H."/>
            <person name="Yamaguchi M."/>
            <person name="Yoshida S.I."/>
            <person name="Koizumi N."/>
            <person name="Kawamura Y."/>
        </authorList>
    </citation>
    <scope>NUCLEOTIDE SEQUENCE [LARGE SCALE GENOMIC DNA]</scope>
    <source>
        <strain evidence="4">E18</strain>
    </source>
</reference>
<evidence type="ECO:0000259" key="2">
    <source>
        <dbReference type="Pfam" id="PF14667"/>
    </source>
</evidence>
<accession>A0A2P2D9R2</accession>
<dbReference type="InterPro" id="IPR011051">
    <property type="entry name" value="RmlC_Cupin_sf"/>
</dbReference>
<evidence type="ECO:0000313" key="3">
    <source>
        <dbReference type="EMBL" id="GBF41362.1"/>
    </source>
</evidence>
<dbReference type="InterPro" id="IPR014710">
    <property type="entry name" value="RmlC-like_jellyroll"/>
</dbReference>
<dbReference type="Gene3D" id="2.60.120.10">
    <property type="entry name" value="Jelly Rolls"/>
    <property type="match status" value="1"/>
</dbReference>
<dbReference type="Gene3D" id="3.40.50.720">
    <property type="entry name" value="NAD(P)-binding Rossmann-like Domain"/>
    <property type="match status" value="1"/>
</dbReference>
<name>A0A2P2D9R2_9LEPT</name>
<dbReference type="PANTHER" id="PTHR43245">
    <property type="entry name" value="BIFUNCTIONAL POLYMYXIN RESISTANCE PROTEIN ARNA"/>
    <property type="match status" value="1"/>
</dbReference>
<dbReference type="Pfam" id="PF14667">
    <property type="entry name" value="Polysacc_synt_C"/>
    <property type="match status" value="1"/>
</dbReference>
<dbReference type="AlphaFoldDB" id="A0A2P2D9R2"/>